<dbReference type="RefSeq" id="WP_041016635.1">
    <property type="nucleotide sequence ID" value="NZ_CCEJ010000001.1"/>
</dbReference>
<keyword evidence="2" id="KW-1185">Reference proteome</keyword>
<accession>A0A090D025</accession>
<organism evidence="1 2">
    <name type="scientific">Candidatus Criblamydia sequanensis CRIB-18</name>
    <dbReference type="NCBI Taxonomy" id="1437425"/>
    <lineage>
        <taxon>Bacteria</taxon>
        <taxon>Pseudomonadati</taxon>
        <taxon>Chlamydiota</taxon>
        <taxon>Chlamydiia</taxon>
        <taxon>Parachlamydiales</taxon>
        <taxon>Candidatus Criblamydiaceae</taxon>
        <taxon>Candidatus Criblamydia</taxon>
    </lineage>
</organism>
<comment type="caution">
    <text evidence="1">The sequence shown here is derived from an EMBL/GenBank/DDBJ whole genome shotgun (WGS) entry which is preliminary data.</text>
</comment>
<dbReference type="eggNOG" id="ENOG50318MW">
    <property type="taxonomic scope" value="Bacteria"/>
</dbReference>
<dbReference type="OrthoDB" id="20648at2"/>
<sequence length="268" mass="31556">MRILFKLTLITLLIALSIVYGIRQGSFEPSLIPQHLSVAITPYLLNQDHPIKEKLDQLFSKERLLESFKAMETAGFEILKTNSELNVAKHPELPGYVFKFYLDSHDNEPRFKKLKLKENFISENYLWLLRINGAIRVQKIIDEYCFERHFKVSKGWIYELPKYPKASGPYPKHSIFIEKDMGVLSDPENEACYRQKFDKELLKAFYTLLKESGLYDSVYIDNNPFCTDGKIAFVDTEEYDRKPIPYEKLLPFFSPEMQIFWKCLIKEP</sequence>
<evidence type="ECO:0000313" key="2">
    <source>
        <dbReference type="Proteomes" id="UP000031552"/>
    </source>
</evidence>
<reference evidence="1" key="1">
    <citation type="submission" date="2013-12" db="EMBL/GenBank/DDBJ databases">
        <authorList>
            <person name="Linke B."/>
        </authorList>
    </citation>
    <scope>NUCLEOTIDE SEQUENCE [LARGE SCALE GENOMIC DNA]</scope>
    <source>
        <strain evidence="1">CRIB-18</strain>
    </source>
</reference>
<gene>
    <name evidence="1" type="ORF">CSEC_0311</name>
</gene>
<name>A0A090D025_9BACT</name>
<dbReference type="STRING" id="1437425.CSEC_0311"/>
<dbReference type="Proteomes" id="UP000031552">
    <property type="component" value="Unassembled WGS sequence"/>
</dbReference>
<protein>
    <submittedName>
        <fullName evidence="1">Secreted protein</fullName>
    </submittedName>
</protein>
<proteinExistence type="predicted"/>
<evidence type="ECO:0000313" key="1">
    <source>
        <dbReference type="EMBL" id="CDR33150.1"/>
    </source>
</evidence>
<dbReference type="AlphaFoldDB" id="A0A090D025"/>
<reference evidence="1" key="2">
    <citation type="submission" date="2014-09" db="EMBL/GenBank/DDBJ databases">
        <title>Criblamydia sequanensis harbors a mega-plasmid encoding arsenite resistance.</title>
        <authorList>
            <person name="Bertelli C."/>
            <person name="Goesmann A."/>
            <person name="Greub G."/>
        </authorList>
    </citation>
    <scope>NUCLEOTIDE SEQUENCE [LARGE SCALE GENOMIC DNA]</scope>
    <source>
        <strain evidence="1">CRIB-18</strain>
    </source>
</reference>
<dbReference type="EMBL" id="CCEJ010000001">
    <property type="protein sequence ID" value="CDR33150.1"/>
    <property type="molecule type" value="Genomic_DNA"/>
</dbReference>